<dbReference type="CDD" id="cd00320">
    <property type="entry name" value="cpn10"/>
    <property type="match status" value="1"/>
</dbReference>
<dbReference type="PANTHER" id="PTHR10772:SF58">
    <property type="entry name" value="CO-CHAPERONIN GROES"/>
    <property type="match status" value="1"/>
</dbReference>
<keyword evidence="6" id="KW-1185">Reference proteome</keyword>
<dbReference type="HAMAP" id="MF_00580">
    <property type="entry name" value="CH10"/>
    <property type="match status" value="1"/>
</dbReference>
<dbReference type="PANTHER" id="PTHR10772">
    <property type="entry name" value="10 KDA HEAT SHOCK PROTEIN"/>
    <property type="match status" value="1"/>
</dbReference>
<evidence type="ECO:0000256" key="1">
    <source>
        <dbReference type="ARBA" id="ARBA00006975"/>
    </source>
</evidence>
<dbReference type="FunFam" id="2.30.33.40:FF:000001">
    <property type="entry name" value="10 kDa chaperonin"/>
    <property type="match status" value="1"/>
</dbReference>
<dbReference type="PRINTS" id="PR00297">
    <property type="entry name" value="CHAPERONIN10"/>
</dbReference>
<dbReference type="GO" id="GO:0005737">
    <property type="term" value="C:cytoplasm"/>
    <property type="evidence" value="ECO:0007669"/>
    <property type="project" value="UniProtKB-SubCell"/>
</dbReference>
<dbReference type="GO" id="GO:0046872">
    <property type="term" value="F:metal ion binding"/>
    <property type="evidence" value="ECO:0007669"/>
    <property type="project" value="TreeGrafter"/>
</dbReference>
<comment type="caution">
    <text evidence="5">The sequence shown here is derived from an EMBL/GenBank/DDBJ whole genome shotgun (WGS) entry which is preliminary data.</text>
</comment>
<dbReference type="NCBIfam" id="NF001537">
    <property type="entry name" value="PRK00364.3-3"/>
    <property type="match status" value="1"/>
</dbReference>
<dbReference type="InterPro" id="IPR020818">
    <property type="entry name" value="Chaperonin_GroES"/>
</dbReference>
<comment type="subunit">
    <text evidence="3">Heptamer of 7 subunits arranged in a ring. Interacts with the chaperonin GroEL.</text>
</comment>
<dbReference type="GO" id="GO:0051082">
    <property type="term" value="F:unfolded protein binding"/>
    <property type="evidence" value="ECO:0007669"/>
    <property type="project" value="TreeGrafter"/>
</dbReference>
<comment type="subcellular location">
    <subcellularLocation>
        <location evidence="3">Cytoplasm</location>
    </subcellularLocation>
</comment>
<dbReference type="EMBL" id="NXLX01000010">
    <property type="protein sequence ID" value="RDU73545.1"/>
    <property type="molecule type" value="Genomic_DNA"/>
</dbReference>
<dbReference type="Gene3D" id="2.30.33.40">
    <property type="entry name" value="GroES chaperonin"/>
    <property type="match status" value="1"/>
</dbReference>
<dbReference type="SMART" id="SM00883">
    <property type="entry name" value="Cpn10"/>
    <property type="match status" value="1"/>
</dbReference>
<protein>
    <recommendedName>
        <fullName evidence="3">Co-chaperonin GroES</fullName>
    </recommendedName>
    <alternativeName>
        <fullName evidence="3">10 kDa chaperonin</fullName>
    </alternativeName>
    <alternativeName>
        <fullName evidence="3">Chaperonin-10</fullName>
        <shortName evidence="3">Cpn10</shortName>
    </alternativeName>
</protein>
<keyword evidence="3" id="KW-0963">Cytoplasm</keyword>
<proteinExistence type="inferred from homology"/>
<dbReference type="Pfam" id="PF00166">
    <property type="entry name" value="Cpn10"/>
    <property type="match status" value="1"/>
</dbReference>
<dbReference type="GO" id="GO:0051087">
    <property type="term" value="F:protein-folding chaperone binding"/>
    <property type="evidence" value="ECO:0007669"/>
    <property type="project" value="TreeGrafter"/>
</dbReference>
<comment type="similarity">
    <text evidence="1 3 4">Belongs to the GroES chaperonin family.</text>
</comment>
<dbReference type="Proteomes" id="UP000256695">
    <property type="component" value="Unassembled WGS sequence"/>
</dbReference>
<evidence type="ECO:0000256" key="2">
    <source>
        <dbReference type="ARBA" id="ARBA00023186"/>
    </source>
</evidence>
<dbReference type="GO" id="GO:0044183">
    <property type="term" value="F:protein folding chaperone"/>
    <property type="evidence" value="ECO:0007669"/>
    <property type="project" value="InterPro"/>
</dbReference>
<gene>
    <name evidence="3" type="primary">groES</name>
    <name evidence="3" type="synonym">groS</name>
    <name evidence="5" type="ORF">CQA57_05030</name>
</gene>
<dbReference type="SUPFAM" id="SSF50129">
    <property type="entry name" value="GroES-like"/>
    <property type="match status" value="1"/>
</dbReference>
<dbReference type="OrthoDB" id="9806791at2"/>
<sequence length="91" mass="10118">MNFKPLGKRVLVERLEEETKTSSGIIIPDNAKEKPLMGVIKAIGGKVSEECQCLKEGDTVVFGKYKGSEIKIDNKEFIVLDFEDILGIMSK</sequence>
<evidence type="ECO:0000313" key="6">
    <source>
        <dbReference type="Proteomes" id="UP000256695"/>
    </source>
</evidence>
<comment type="function">
    <text evidence="3 4">Together with the chaperonin GroEL, plays an essential role in assisting protein folding. The GroEL-GroES system forms a nano-cage that allows encapsulation of the non-native substrate proteins and provides a physical environment optimized to promote and accelerate protein folding. GroES binds to the apical surface of the GroEL ring, thereby capping the opening of the GroEL channel.</text>
</comment>
<evidence type="ECO:0000256" key="3">
    <source>
        <dbReference type="HAMAP-Rule" id="MF_00580"/>
    </source>
</evidence>
<dbReference type="GO" id="GO:0005524">
    <property type="term" value="F:ATP binding"/>
    <property type="evidence" value="ECO:0007669"/>
    <property type="project" value="InterPro"/>
</dbReference>
<evidence type="ECO:0000313" key="5">
    <source>
        <dbReference type="EMBL" id="RDU73545.1"/>
    </source>
</evidence>
<organism evidence="5 6">
    <name type="scientific">Helicobacter anseris</name>
    <dbReference type="NCBI Taxonomy" id="375926"/>
    <lineage>
        <taxon>Bacteria</taxon>
        <taxon>Pseudomonadati</taxon>
        <taxon>Campylobacterota</taxon>
        <taxon>Epsilonproteobacteria</taxon>
        <taxon>Campylobacterales</taxon>
        <taxon>Helicobacteraceae</taxon>
        <taxon>Helicobacter</taxon>
    </lineage>
</organism>
<reference evidence="5 6" key="1">
    <citation type="submission" date="2018-04" db="EMBL/GenBank/DDBJ databases">
        <title>Novel Campyloabacter and Helicobacter Species and Strains.</title>
        <authorList>
            <person name="Mannion A.J."/>
            <person name="Shen Z."/>
            <person name="Fox J.G."/>
        </authorList>
    </citation>
    <scope>NUCLEOTIDE SEQUENCE [LARGE SCALE GENOMIC DNA]</scope>
    <source>
        <strain evidence="5 6">MIT 04-9362</strain>
    </source>
</reference>
<name>A0A3D8J8M7_9HELI</name>
<accession>A0A3D8J8M7</accession>
<dbReference type="InterPro" id="IPR011032">
    <property type="entry name" value="GroES-like_sf"/>
</dbReference>
<keyword evidence="2 3" id="KW-0143">Chaperone</keyword>
<evidence type="ECO:0000256" key="4">
    <source>
        <dbReference type="RuleBase" id="RU000535"/>
    </source>
</evidence>
<dbReference type="AlphaFoldDB" id="A0A3D8J8M7"/>
<dbReference type="InterPro" id="IPR037124">
    <property type="entry name" value="Chaperonin_GroES_sf"/>
</dbReference>